<feature type="region of interest" description="Disordered" evidence="13">
    <location>
        <begin position="203"/>
        <end position="296"/>
    </location>
</feature>
<dbReference type="EMBL" id="MT078972">
    <property type="protein sequence ID" value="QPZ44489.1"/>
    <property type="molecule type" value="Genomic_DNA"/>
</dbReference>
<feature type="cross-link" description="Glycyl lysine isopeptide (Lys-Gly) (interchain with G-Cter in SUMO)" evidence="12">
    <location>
        <position position="342"/>
    </location>
</feature>
<dbReference type="InterPro" id="IPR033668">
    <property type="entry name" value="Reg_prot_E2"/>
</dbReference>
<dbReference type="GO" id="GO:0006275">
    <property type="term" value="P:regulation of DNA replication"/>
    <property type="evidence" value="ECO:0007669"/>
    <property type="project" value="UniProtKB-UniRule"/>
</dbReference>
<keyword evidence="10 12" id="KW-0010">Activator</keyword>
<feature type="compositionally biased region" description="Polar residues" evidence="13">
    <location>
        <begin position="223"/>
        <end position="233"/>
    </location>
</feature>
<dbReference type="InterPro" id="IPR012677">
    <property type="entry name" value="Nucleotide-bd_a/b_plait_sf"/>
</dbReference>
<dbReference type="SUPFAM" id="SSF51332">
    <property type="entry name" value="E2 regulatory, transactivation domain"/>
    <property type="match status" value="1"/>
</dbReference>
<dbReference type="Gene3D" id="1.10.287.30">
    <property type="entry name" value="E2 (early) protein, N terminal domain, subdomain 1"/>
    <property type="match status" value="1"/>
</dbReference>
<keyword evidence="6 12" id="KW-1048">Host nucleus</keyword>
<dbReference type="Pfam" id="PF00511">
    <property type="entry name" value="PPV_E2_C"/>
    <property type="match status" value="1"/>
</dbReference>
<comment type="PTM">
    <text evidence="12">Sumoylation plays a regulatory role in E2 transcriptional activity.</text>
</comment>
<keyword evidence="12" id="KW-1017">Isopeptide bond</keyword>
<evidence type="ECO:0000259" key="14">
    <source>
        <dbReference type="Pfam" id="PF00508"/>
    </source>
</evidence>
<evidence type="ECO:0000256" key="9">
    <source>
        <dbReference type="ARBA" id="ARBA00023125"/>
    </source>
</evidence>
<comment type="subcellular location">
    <subcellularLocation>
        <location evidence="1 12">Host nucleus</location>
    </subcellularLocation>
</comment>
<comment type="similarity">
    <text evidence="2">Belongs to the papillomaviridae E8^E2C protein family.</text>
</comment>
<dbReference type="InterPro" id="IPR001866">
    <property type="entry name" value="PPV_E2_N"/>
</dbReference>
<comment type="similarity">
    <text evidence="12">Belongs to the papillomaviridae E2 protein family.</text>
</comment>
<dbReference type="InterPro" id="IPR036050">
    <property type="entry name" value="Regulatory_protein_E2_N"/>
</dbReference>
<evidence type="ECO:0000256" key="2">
    <source>
        <dbReference type="ARBA" id="ARBA00007794"/>
    </source>
</evidence>
<feature type="compositionally biased region" description="Low complexity" evidence="13">
    <location>
        <begin position="203"/>
        <end position="213"/>
    </location>
</feature>
<evidence type="ECO:0000256" key="1">
    <source>
        <dbReference type="ARBA" id="ARBA00004147"/>
    </source>
</evidence>
<evidence type="ECO:0000256" key="7">
    <source>
        <dbReference type="ARBA" id="ARBA00022705"/>
    </source>
</evidence>
<dbReference type="GO" id="GO:0000166">
    <property type="term" value="F:nucleotide binding"/>
    <property type="evidence" value="ECO:0007669"/>
    <property type="project" value="UniProtKB-UniRule"/>
</dbReference>
<feature type="domain" description="Papillomavirus E2 C-terminal" evidence="15">
    <location>
        <begin position="337"/>
        <end position="415"/>
    </location>
</feature>
<evidence type="ECO:0000256" key="5">
    <source>
        <dbReference type="ARBA" id="ARBA00022553"/>
    </source>
</evidence>
<keyword evidence="8 12" id="KW-0805">Transcription regulation</keyword>
<comment type="subunit">
    <text evidence="12">Binds DNA as homodimer. Interacts with protein E1; this interaction greatly increases E1 DNA-binding activity. Interacts with protein L1; this interaction enhances E2-dependent replication and transcription activation. Interacts with protein L2; this interaction inhibits E2 transcriptional activity but not DNA replication function E2. Interacts with protein E7; this interaction inhibits E7 oncogenic activity. Interacts with host TAF1; this interaction modulates E2-dependent transcriptional regulation. Interacts with host BRD4; this interaction mediates E2 transcriptional activation function. Additionally, the interaction with host BRD4 on mitotic chromosomes mediates tethering of the viral genome. Interacts with host TOPBP1; this interaction is required for optimal viral DNA replication.</text>
</comment>
<evidence type="ECO:0000313" key="17">
    <source>
        <dbReference type="EMBL" id="QPZ44489.1"/>
    </source>
</evidence>
<name>A0A7T3TYB9_9PAPI</name>
<keyword evidence="5 12" id="KW-0597">Phosphoprotein</keyword>
<evidence type="ECO:0000256" key="6">
    <source>
        <dbReference type="ARBA" id="ARBA00022562"/>
    </source>
</evidence>
<keyword evidence="4 12" id="KW-0244">Early protein</keyword>
<evidence type="ECO:0000313" key="16">
    <source>
        <dbReference type="EMBL" id="QPZ44484.1"/>
    </source>
</evidence>
<comment type="function">
    <text evidence="12">Plays a role in the initiation of viral DNA replication. A dimer of E2 interacts with a dimer of E1 in order to improve specificity of E1 DNA binding activity. Once the complex recognizes and binds DNA at specific sites, the E2 dimer is removed from DNA. E2 also regulates viral transcription through binding to the E2RE response element (5'-ACCNNNNNNGGT-3') present in multiple copies in the regulatory regions of the viral genome. Activates or represses transcription depending on E2RE's position with regards to proximal promoter elements including the TATA-box. Repression occurs by sterically hindering the assembly of the transcription initiation complex.</text>
</comment>
<comment type="caution">
    <text evidence="12">Lacks conserved residue(s) required for the propagation of feature annotation.</text>
</comment>
<dbReference type="SUPFAM" id="SSF54957">
    <property type="entry name" value="Viral DNA-binding domain"/>
    <property type="match status" value="1"/>
</dbReference>
<evidence type="ECO:0000256" key="12">
    <source>
        <dbReference type="HAMAP-Rule" id="MF_04001"/>
    </source>
</evidence>
<keyword evidence="11 12" id="KW-0804">Transcription</keyword>
<feature type="region of interest" description="DNA-binding domain" evidence="12">
    <location>
        <begin position="335"/>
        <end position="418"/>
    </location>
</feature>
<dbReference type="Pfam" id="PF00508">
    <property type="entry name" value="PPV_E2_N"/>
    <property type="match status" value="1"/>
</dbReference>
<gene>
    <name evidence="12" type="primary">E2</name>
</gene>
<evidence type="ECO:0000256" key="8">
    <source>
        <dbReference type="ARBA" id="ARBA00023015"/>
    </source>
</evidence>
<dbReference type="Gene3D" id="3.30.70.330">
    <property type="match status" value="1"/>
</dbReference>
<evidence type="ECO:0000256" key="3">
    <source>
        <dbReference type="ARBA" id="ARBA00022491"/>
    </source>
</evidence>
<dbReference type="GO" id="GO:0006260">
    <property type="term" value="P:DNA replication"/>
    <property type="evidence" value="ECO:0007669"/>
    <property type="project" value="UniProtKB-KW"/>
</dbReference>
<protein>
    <recommendedName>
        <fullName evidence="12">Regulatory protein E2</fullName>
    </recommendedName>
</protein>
<sequence length="418" mass="46216">MERLSQRLGALQDQQLDLIEKDSQSIGDQLYYWYLQRQEHTLLYAARKKGVTSINGQPVPTAQVSHSRASQAIEMHLALQGLGQLYAEEPWTMLQTTWESYRQTPSGTFKKGGLSIRVQFDGEKDNEMDYVLWDTVYYMTGDGGWRKGKGGWDNTGLYYLADGEKQHYVNFKTEAQKFAKLGIWKVLCTDSHHDSDLVTSTTTATSTSTQSLSGPCWDPHPPTTTAESTSRSPWDTPPTETAARRRLATTATPCARRPQAVPADSPSPVPRWGPGQGKHPSTPDATAKPTAAPAATNTTTYTTTAGRGSIGLQCLCDCDPNTTWGSESQAGVPLTAPLVVLKGDPNQLKCYRYRLKKGRRKSYRHCSTTWQWVGCDGVSRTGKHLLCVSFDNSAQREEFLLTAQLPQGVTATRADFPL</sequence>
<reference evidence="17" key="1">
    <citation type="submission" date="2020-02" db="EMBL/GenBank/DDBJ databases">
        <authorList>
            <person name="Sun W.C."/>
            <person name="Huang H.X."/>
            <person name="Li Y.Y."/>
        </authorList>
    </citation>
    <scope>NUCLEOTIDE SEQUENCE</scope>
    <source>
        <strain evidence="17">GX12</strain>
        <strain evidence="16">GX14</strain>
    </source>
</reference>
<evidence type="ECO:0000259" key="15">
    <source>
        <dbReference type="Pfam" id="PF00511"/>
    </source>
</evidence>
<feature type="compositionally biased region" description="Low complexity" evidence="13">
    <location>
        <begin position="248"/>
        <end position="260"/>
    </location>
</feature>
<dbReference type="EMBL" id="MT078971">
    <property type="protein sequence ID" value="QPZ44484.1"/>
    <property type="molecule type" value="Genomic_DNA"/>
</dbReference>
<organism evidence="17">
    <name type="scientific">Sus scrofa papillomavirus 1</name>
    <dbReference type="NCBI Taxonomy" id="446138"/>
    <lineage>
        <taxon>Viruses</taxon>
        <taxon>Monodnaviria</taxon>
        <taxon>Shotokuvirae</taxon>
        <taxon>Cossaviricota</taxon>
        <taxon>Papovaviricetes</taxon>
        <taxon>Zurhausenvirales</taxon>
        <taxon>Papillomaviridae</taxon>
        <taxon>Firstpapillomavirinae</taxon>
        <taxon>Dyodeltapapillomavirus</taxon>
        <taxon>Dyodeltapapillomavirus 1</taxon>
    </lineage>
</organism>
<evidence type="ECO:0000256" key="4">
    <source>
        <dbReference type="ARBA" id="ARBA00022518"/>
    </source>
</evidence>
<dbReference type="GO" id="GO:0003677">
    <property type="term" value="F:DNA binding"/>
    <property type="evidence" value="ECO:0007669"/>
    <property type="project" value="UniProtKB-UniRule"/>
</dbReference>
<keyword evidence="3 12" id="KW-0678">Repressor</keyword>
<dbReference type="Gene3D" id="2.170.200.10">
    <property type="entry name" value="Papillomavirus E2 early protein domain"/>
    <property type="match status" value="1"/>
</dbReference>
<dbReference type="HAMAP" id="MF_04001">
    <property type="entry name" value="PPV_E2"/>
    <property type="match status" value="1"/>
</dbReference>
<accession>A0A7T3TYB9</accession>
<feature type="compositionally biased region" description="Low complexity" evidence="13">
    <location>
        <begin position="282"/>
        <end position="296"/>
    </location>
</feature>
<evidence type="ECO:0000256" key="10">
    <source>
        <dbReference type="ARBA" id="ARBA00023159"/>
    </source>
</evidence>
<dbReference type="GO" id="GO:0042025">
    <property type="term" value="C:host cell nucleus"/>
    <property type="evidence" value="ECO:0007669"/>
    <property type="project" value="UniProtKB-SubCell"/>
</dbReference>
<keyword evidence="12" id="KW-0832">Ubl conjugation</keyword>
<dbReference type="GO" id="GO:0039693">
    <property type="term" value="P:viral DNA genome replication"/>
    <property type="evidence" value="ECO:0007669"/>
    <property type="project" value="UniProtKB-UniRule"/>
</dbReference>
<dbReference type="GO" id="GO:0003700">
    <property type="term" value="F:DNA-binding transcription factor activity"/>
    <property type="evidence" value="ECO:0007669"/>
    <property type="project" value="UniProtKB-UniRule"/>
</dbReference>
<proteinExistence type="inferred from homology"/>
<dbReference type="GO" id="GO:0006351">
    <property type="term" value="P:DNA-templated transcription"/>
    <property type="evidence" value="ECO:0007669"/>
    <property type="project" value="UniProtKB-UniRule"/>
</dbReference>
<evidence type="ECO:0000256" key="13">
    <source>
        <dbReference type="SAM" id="MobiDB-lite"/>
    </source>
</evidence>
<feature type="domain" description="Papillomavirus E2 N-terminal" evidence="14">
    <location>
        <begin position="1"/>
        <end position="193"/>
    </location>
</feature>
<dbReference type="InterPro" id="IPR042503">
    <property type="entry name" value="Regulatory_protein_E2_N_1"/>
</dbReference>
<evidence type="ECO:0000256" key="11">
    <source>
        <dbReference type="ARBA" id="ARBA00023163"/>
    </source>
</evidence>
<keyword evidence="9 12" id="KW-0238">DNA-binding</keyword>
<dbReference type="InterPro" id="IPR000427">
    <property type="entry name" value="Papillomavirus_E2_C"/>
</dbReference>
<dbReference type="InterPro" id="IPR035975">
    <property type="entry name" value="E2/EBNA1_C_sf"/>
</dbReference>
<keyword evidence="7 12" id="KW-0235">DNA replication</keyword>
<dbReference type="InterPro" id="IPR042504">
    <property type="entry name" value="Regulatory_protein_E2_N_2"/>
</dbReference>
<comment type="PTM">
    <text evidence="12">Phosphorylated.</text>
</comment>